<dbReference type="GO" id="GO:0030688">
    <property type="term" value="C:preribosome, small subunit precursor"/>
    <property type="evidence" value="ECO:0007669"/>
    <property type="project" value="TreeGrafter"/>
</dbReference>
<dbReference type="AlphaFoldDB" id="A0A915CSG9"/>
<dbReference type="GO" id="GO:0003924">
    <property type="term" value="F:GTPase activity"/>
    <property type="evidence" value="ECO:0007669"/>
    <property type="project" value="TreeGrafter"/>
</dbReference>
<dbReference type="SMART" id="SM00785">
    <property type="entry name" value="AARP2CN"/>
    <property type="match status" value="1"/>
</dbReference>
<evidence type="ECO:0000259" key="5">
    <source>
        <dbReference type="SMART" id="SM01362"/>
    </source>
</evidence>
<proteinExistence type="inferred from homology"/>
<dbReference type="Pfam" id="PF08142">
    <property type="entry name" value="AARP2CN"/>
    <property type="match status" value="1"/>
</dbReference>
<dbReference type="WBParaSite" id="jg12159">
    <property type="protein sequence ID" value="jg12159"/>
    <property type="gene ID" value="jg12159"/>
</dbReference>
<protein>
    <recommendedName>
        <fullName evidence="3">Pre-rRNA-processing protein TSR1 homolog</fullName>
    </recommendedName>
</protein>
<dbReference type="InterPro" id="IPR039761">
    <property type="entry name" value="Bms1/Tsr1"/>
</dbReference>
<dbReference type="Pfam" id="PF04950">
    <property type="entry name" value="RIBIOP_C"/>
    <property type="match status" value="1"/>
</dbReference>
<keyword evidence="6" id="KW-1185">Reference proteome</keyword>
<dbReference type="Proteomes" id="UP000887574">
    <property type="component" value="Unplaced"/>
</dbReference>
<sequence>MSGEKLHPFDSSGDALQVLRSISTIRKKQTILQRRRPHLLVDALVVENIESGMCTLKVSGYARGPPLNANMMVHLQGWTVRAIMSGAETSQTPSVIDTDMDCSDVEDEAGMDQFAADESFRTSPWDPKENLPDEYGKIHKFSNFKHTKKLVLTGIKKSYRFPGETTNCIPTGSYLTLHILDVPSTICGSLGENAPLVIFAILPHEEKMAVVNMVLQKHPSCKVPIKNKQNLVFQVGYRRFSARPIFSEHTNGNKFKMHRFVPAEGTFVLACLLQSCLLPLQFLFSESIQLVESA</sequence>
<organism evidence="6 7">
    <name type="scientific">Ditylenchus dipsaci</name>
    <dbReference type="NCBI Taxonomy" id="166011"/>
    <lineage>
        <taxon>Eukaryota</taxon>
        <taxon>Metazoa</taxon>
        <taxon>Ecdysozoa</taxon>
        <taxon>Nematoda</taxon>
        <taxon>Chromadorea</taxon>
        <taxon>Rhabditida</taxon>
        <taxon>Tylenchina</taxon>
        <taxon>Tylenchomorpha</taxon>
        <taxon>Sphaerularioidea</taxon>
        <taxon>Anguinidae</taxon>
        <taxon>Anguininae</taxon>
        <taxon>Ditylenchus</taxon>
    </lineage>
</organism>
<dbReference type="PANTHER" id="PTHR12858:SF1">
    <property type="entry name" value="PRE-RRNA-PROCESSING PROTEIN TSR1 HOMOLOG"/>
    <property type="match status" value="1"/>
</dbReference>
<reference evidence="7" key="1">
    <citation type="submission" date="2022-11" db="UniProtKB">
        <authorList>
            <consortium name="WormBaseParasite"/>
        </authorList>
    </citation>
    <scope>IDENTIFICATION</scope>
</reference>
<dbReference type="GO" id="GO:0005525">
    <property type="term" value="F:GTP binding"/>
    <property type="evidence" value="ECO:0007669"/>
    <property type="project" value="TreeGrafter"/>
</dbReference>
<feature type="domain" description="Ribosome biogenesis protein BMS1/TSR1 C-terminal" evidence="5">
    <location>
        <begin position="97"/>
        <end position="294"/>
    </location>
</feature>
<feature type="domain" description="AARP2CN" evidence="4">
    <location>
        <begin position="14"/>
        <end position="94"/>
    </location>
</feature>
<dbReference type="InterPro" id="IPR012948">
    <property type="entry name" value="AARP2CN"/>
</dbReference>
<accession>A0A915CSG9</accession>
<evidence type="ECO:0000313" key="6">
    <source>
        <dbReference type="Proteomes" id="UP000887574"/>
    </source>
</evidence>
<evidence type="ECO:0000256" key="1">
    <source>
        <dbReference type="ARBA" id="ARBA00037087"/>
    </source>
</evidence>
<dbReference type="PANTHER" id="PTHR12858">
    <property type="entry name" value="RIBOSOME BIOGENESIS PROTEIN"/>
    <property type="match status" value="1"/>
</dbReference>
<dbReference type="GO" id="GO:0034511">
    <property type="term" value="F:U3 snoRNA binding"/>
    <property type="evidence" value="ECO:0007669"/>
    <property type="project" value="TreeGrafter"/>
</dbReference>
<dbReference type="InterPro" id="IPR007034">
    <property type="entry name" value="BMS1_TSR1_C"/>
</dbReference>
<evidence type="ECO:0000256" key="3">
    <source>
        <dbReference type="ARBA" id="ARBA00040070"/>
    </source>
</evidence>
<evidence type="ECO:0000256" key="2">
    <source>
        <dbReference type="ARBA" id="ARBA00038288"/>
    </source>
</evidence>
<dbReference type="SMART" id="SM01362">
    <property type="entry name" value="DUF663"/>
    <property type="match status" value="1"/>
</dbReference>
<evidence type="ECO:0000313" key="7">
    <source>
        <dbReference type="WBParaSite" id="jg12159"/>
    </source>
</evidence>
<dbReference type="GO" id="GO:0005634">
    <property type="term" value="C:nucleus"/>
    <property type="evidence" value="ECO:0007669"/>
    <property type="project" value="InterPro"/>
</dbReference>
<evidence type="ECO:0000259" key="4">
    <source>
        <dbReference type="SMART" id="SM00785"/>
    </source>
</evidence>
<dbReference type="GO" id="GO:0000479">
    <property type="term" value="P:endonucleolytic cleavage of tricistronic rRNA transcript (SSU-rRNA, 5.8S rRNA, LSU-rRNA)"/>
    <property type="evidence" value="ECO:0007669"/>
    <property type="project" value="TreeGrafter"/>
</dbReference>
<comment type="function">
    <text evidence="1">Required during maturation of the 40S ribosomal subunit in the nucleolus.</text>
</comment>
<dbReference type="GO" id="GO:0000462">
    <property type="term" value="P:maturation of SSU-rRNA from tricistronic rRNA transcript (SSU-rRNA, 5.8S rRNA, LSU-rRNA)"/>
    <property type="evidence" value="ECO:0007669"/>
    <property type="project" value="TreeGrafter"/>
</dbReference>
<name>A0A915CSG9_9BILA</name>
<comment type="similarity">
    <text evidence="2">Belongs to the TRAFAC class translation factor GTPase superfamily. Bms1-like GTPase family. TSR1 subfamily.</text>
</comment>